<evidence type="ECO:0000256" key="2">
    <source>
        <dbReference type="ARBA" id="ARBA00022490"/>
    </source>
</evidence>
<dbReference type="PROSITE" id="PS50824">
    <property type="entry name" value="DAPIN"/>
    <property type="match status" value="1"/>
</dbReference>
<gene>
    <name evidence="5" type="ORF">MMEN_LOCUS15677</name>
</gene>
<keyword evidence="6" id="KW-1185">Reference proteome</keyword>
<proteinExistence type="predicted"/>
<comment type="subcellular location">
    <subcellularLocation>
        <location evidence="1">Cytoplasm</location>
    </subcellularLocation>
</comment>
<dbReference type="OrthoDB" id="8951038at2759"/>
<dbReference type="InterPro" id="IPR004020">
    <property type="entry name" value="DAPIN"/>
</dbReference>
<dbReference type="Gene3D" id="1.10.533.10">
    <property type="entry name" value="Death Domain, Fas"/>
    <property type="match status" value="2"/>
</dbReference>
<dbReference type="InterPro" id="IPR001315">
    <property type="entry name" value="CARD"/>
</dbReference>
<dbReference type="SMART" id="SM01289">
    <property type="entry name" value="PYRIN"/>
    <property type="match status" value="1"/>
</dbReference>
<evidence type="ECO:0000259" key="3">
    <source>
        <dbReference type="PROSITE" id="PS50209"/>
    </source>
</evidence>
<dbReference type="Proteomes" id="UP000677803">
    <property type="component" value="Unassembled WGS sequence"/>
</dbReference>
<reference evidence="5" key="1">
    <citation type="submission" date="2021-05" db="EMBL/GenBank/DDBJ databases">
        <authorList>
            <person name="Tigano A."/>
        </authorList>
    </citation>
    <scope>NUCLEOTIDE SEQUENCE</scope>
</reference>
<feature type="domain" description="Pyrin" evidence="4">
    <location>
        <begin position="42"/>
        <end position="95"/>
    </location>
</feature>
<dbReference type="GO" id="GO:0005737">
    <property type="term" value="C:cytoplasm"/>
    <property type="evidence" value="ECO:0007669"/>
    <property type="project" value="UniProtKB-SubCell"/>
</dbReference>
<dbReference type="Pfam" id="PF14484">
    <property type="entry name" value="FISNA"/>
    <property type="match status" value="1"/>
</dbReference>
<protein>
    <submittedName>
        <fullName evidence="5">(Atlantic silverside) hypothetical protein</fullName>
    </submittedName>
</protein>
<dbReference type="AlphaFoldDB" id="A0A8S4BMS1"/>
<dbReference type="Pfam" id="PF02758">
    <property type="entry name" value="PYRIN"/>
    <property type="match status" value="1"/>
</dbReference>
<name>A0A8S4BMS1_9TELE</name>
<dbReference type="InterPro" id="IPR029495">
    <property type="entry name" value="NACHT-assoc"/>
</dbReference>
<evidence type="ECO:0000259" key="4">
    <source>
        <dbReference type="PROSITE" id="PS50824"/>
    </source>
</evidence>
<dbReference type="EMBL" id="CAJRST010027779">
    <property type="protein sequence ID" value="CAG5965460.1"/>
    <property type="molecule type" value="Genomic_DNA"/>
</dbReference>
<evidence type="ECO:0000256" key="1">
    <source>
        <dbReference type="ARBA" id="ARBA00004496"/>
    </source>
</evidence>
<dbReference type="PROSITE" id="PS50209">
    <property type="entry name" value="CARD"/>
    <property type="match status" value="1"/>
</dbReference>
<organism evidence="5 6">
    <name type="scientific">Menidia menidia</name>
    <name type="common">Atlantic silverside</name>
    <dbReference type="NCBI Taxonomy" id="238744"/>
    <lineage>
        <taxon>Eukaryota</taxon>
        <taxon>Metazoa</taxon>
        <taxon>Chordata</taxon>
        <taxon>Craniata</taxon>
        <taxon>Vertebrata</taxon>
        <taxon>Euteleostomi</taxon>
        <taxon>Actinopterygii</taxon>
        <taxon>Neopterygii</taxon>
        <taxon>Teleostei</taxon>
        <taxon>Neoteleostei</taxon>
        <taxon>Acanthomorphata</taxon>
        <taxon>Ovalentaria</taxon>
        <taxon>Atherinomorphae</taxon>
        <taxon>Atheriniformes</taxon>
        <taxon>Atherinopsidae</taxon>
        <taxon>Menidiinae</taxon>
        <taxon>Menidia</taxon>
    </lineage>
</organism>
<feature type="domain" description="CARD" evidence="3">
    <location>
        <begin position="143"/>
        <end position="195"/>
    </location>
</feature>
<comment type="caution">
    <text evidence="5">The sequence shown here is derived from an EMBL/GenBank/DDBJ whole genome shotgun (WGS) entry which is preliminary data.</text>
</comment>
<dbReference type="SUPFAM" id="SSF47986">
    <property type="entry name" value="DEATH domain"/>
    <property type="match status" value="2"/>
</dbReference>
<accession>A0A8S4BMS1</accession>
<dbReference type="InterPro" id="IPR011029">
    <property type="entry name" value="DEATH-like_dom_sf"/>
</dbReference>
<keyword evidence="2" id="KW-0963">Cytoplasm</keyword>
<dbReference type="GO" id="GO:0042981">
    <property type="term" value="P:regulation of apoptotic process"/>
    <property type="evidence" value="ECO:0007669"/>
    <property type="project" value="InterPro"/>
</dbReference>
<sequence length="278" mass="31101">MWTQSDGRVSSSWTPRGTEDSARLSQSILQLGDDHRDLKFWLLGALEDLDSRELKLFHWLLQTANESRDGFQPIRKSRLEHADRLDTVDLMVQAYAAGAGEVARSLLQQVERRTGRAPDGELQQEVPTPAAADEKHVRILSDFVRKVTEEKLRQLLEALVSEGVLDDSDRKCVLEQNHTRANQASSVADMVRDRGACETMVSHLQSMSPAWTSGRDPPPHPSAEAVTEIQRLVRLGLKKKVQCVFEGIANPPDQIYTELYITEGGATAINQEHENGEL</sequence>
<evidence type="ECO:0000313" key="6">
    <source>
        <dbReference type="Proteomes" id="UP000677803"/>
    </source>
</evidence>
<dbReference type="Pfam" id="PF00619">
    <property type="entry name" value="CARD"/>
    <property type="match status" value="1"/>
</dbReference>
<evidence type="ECO:0000313" key="5">
    <source>
        <dbReference type="EMBL" id="CAG5965460.1"/>
    </source>
</evidence>